<protein>
    <submittedName>
        <fullName evidence="1">Phosphoglycerate mutase</fullName>
    </submittedName>
</protein>
<dbReference type="Gene3D" id="3.40.50.1240">
    <property type="entry name" value="Phosphoglycerate mutase-like"/>
    <property type="match status" value="1"/>
</dbReference>
<sequence>MEIIFIRHGHGEHLEDYPDRLHTLHPSLTELGKLQVSQLREQFEWTSDDMIVVSPTKRTIETAHILTNHTNFIISPLVGPRMFPLHPEFPTLMCDQIYSRDELAGLHHGIEILDFGLDCWREGINTMDQKLFETYALLLLSSCQERQKRLIIISHDGTITNYRMLLGEHGLTRGDFLGEAGVHKTKWFLDRDPKRDSV</sequence>
<reference evidence="2" key="1">
    <citation type="submission" date="2015-08" db="EMBL/GenBank/DDBJ databases">
        <title>Genome sequencing project for genomic taxonomy and phylogenomics of Bacillus-like bacteria.</title>
        <authorList>
            <person name="Liu B."/>
            <person name="Wang J."/>
            <person name="Zhu Y."/>
            <person name="Liu G."/>
            <person name="Chen Q."/>
            <person name="Chen Z."/>
            <person name="Lan J."/>
            <person name="Che J."/>
            <person name="Ge C."/>
            <person name="Shi H."/>
            <person name="Pan Z."/>
            <person name="Liu X."/>
        </authorList>
    </citation>
    <scope>NUCLEOTIDE SEQUENCE [LARGE SCALE GENOMIC DNA]</scope>
    <source>
        <strain evidence="2">FJAT-22460</strain>
    </source>
</reference>
<dbReference type="InterPro" id="IPR029033">
    <property type="entry name" value="His_PPase_superfam"/>
</dbReference>
<organism evidence="1 2">
    <name type="scientific">Paenibacillus solani</name>
    <dbReference type="NCBI Taxonomy" id="1705565"/>
    <lineage>
        <taxon>Bacteria</taxon>
        <taxon>Bacillati</taxon>
        <taxon>Bacillota</taxon>
        <taxon>Bacilli</taxon>
        <taxon>Bacillales</taxon>
        <taxon>Paenibacillaceae</taxon>
        <taxon>Paenibacillus</taxon>
    </lineage>
</organism>
<dbReference type="RefSeq" id="WP_054402743.1">
    <property type="nucleotide sequence ID" value="NZ_LIUT01000001.1"/>
</dbReference>
<gene>
    <name evidence="1" type="ORF">AM231_11600</name>
</gene>
<evidence type="ECO:0000313" key="2">
    <source>
        <dbReference type="Proteomes" id="UP000036932"/>
    </source>
</evidence>
<evidence type="ECO:0000313" key="1">
    <source>
        <dbReference type="EMBL" id="KOR89711.1"/>
    </source>
</evidence>
<name>A0A0M1P5E8_9BACL</name>
<dbReference type="AlphaFoldDB" id="A0A0M1P5E8"/>
<accession>A0A0M1P5E8</accession>
<dbReference type="OrthoDB" id="2435937at2"/>
<dbReference type="InterPro" id="IPR013078">
    <property type="entry name" value="His_Pase_superF_clade-1"/>
</dbReference>
<dbReference type="Proteomes" id="UP000036932">
    <property type="component" value="Unassembled WGS sequence"/>
</dbReference>
<dbReference type="SMART" id="SM00855">
    <property type="entry name" value="PGAM"/>
    <property type="match status" value="1"/>
</dbReference>
<dbReference type="InterPro" id="IPR050275">
    <property type="entry name" value="PGM_Phosphatase"/>
</dbReference>
<dbReference type="CDD" id="cd07067">
    <property type="entry name" value="HP_PGM_like"/>
    <property type="match status" value="1"/>
</dbReference>
<comment type="caution">
    <text evidence="1">The sequence shown here is derived from an EMBL/GenBank/DDBJ whole genome shotgun (WGS) entry which is preliminary data.</text>
</comment>
<dbReference type="GO" id="GO:0016791">
    <property type="term" value="F:phosphatase activity"/>
    <property type="evidence" value="ECO:0007669"/>
    <property type="project" value="TreeGrafter"/>
</dbReference>
<proteinExistence type="predicted"/>
<dbReference type="EMBL" id="LIUT01000001">
    <property type="protein sequence ID" value="KOR89711.1"/>
    <property type="molecule type" value="Genomic_DNA"/>
</dbReference>
<dbReference type="Pfam" id="PF00300">
    <property type="entry name" value="His_Phos_1"/>
    <property type="match status" value="1"/>
</dbReference>
<dbReference type="PANTHER" id="PTHR48100:SF1">
    <property type="entry name" value="HISTIDINE PHOSPHATASE FAMILY PROTEIN-RELATED"/>
    <property type="match status" value="1"/>
</dbReference>
<dbReference type="GO" id="GO:0005737">
    <property type="term" value="C:cytoplasm"/>
    <property type="evidence" value="ECO:0007669"/>
    <property type="project" value="TreeGrafter"/>
</dbReference>
<dbReference type="PATRIC" id="fig|1705565.3.peg.4329"/>
<keyword evidence="2" id="KW-1185">Reference proteome</keyword>
<dbReference type="SUPFAM" id="SSF53254">
    <property type="entry name" value="Phosphoglycerate mutase-like"/>
    <property type="match status" value="1"/>
</dbReference>
<dbReference type="PANTHER" id="PTHR48100">
    <property type="entry name" value="BROAD-SPECIFICITY PHOSPHATASE YOR283W-RELATED"/>
    <property type="match status" value="1"/>
</dbReference>